<dbReference type="OrthoDB" id="120943at2157"/>
<dbReference type="Proteomes" id="UP000001882">
    <property type="component" value="Chromosome"/>
</dbReference>
<dbReference type="GeneID" id="8681183"/>
<dbReference type="KEGG" id="mpd:MCP_1186"/>
<dbReference type="InterPro" id="IPR002829">
    <property type="entry name" value="DUF116"/>
</dbReference>
<evidence type="ECO:0000256" key="1">
    <source>
        <dbReference type="SAM" id="Phobius"/>
    </source>
</evidence>
<dbReference type="EMBL" id="AP011532">
    <property type="protein sequence ID" value="BAI61258.1"/>
    <property type="molecule type" value="Genomic_DNA"/>
</dbReference>
<keyword evidence="3" id="KW-1185">Reference proteome</keyword>
<dbReference type="AlphaFoldDB" id="D1YXT6"/>
<dbReference type="PIRSF" id="PIRSF006594">
    <property type="entry name" value="UCP006594"/>
    <property type="match status" value="1"/>
</dbReference>
<accession>D1YXT6</accession>
<reference evidence="2 3" key="2">
    <citation type="journal article" date="2008" name="Int. J. Syst. Evol. Microbiol.">
        <title>Methanocella paludicola gen. nov., sp. nov., a methane-producing archaeon, the first isolate of the lineage 'Rice Cluster I', and proposal of the new archaeal order Methanocellales ord. nov.</title>
        <authorList>
            <person name="Sakai S."/>
            <person name="Imachi H."/>
            <person name="Hanada S."/>
            <person name="Ohashi A."/>
            <person name="Harada H."/>
            <person name="Kamagata Y."/>
        </authorList>
    </citation>
    <scope>NUCLEOTIDE SEQUENCE [LARGE SCALE GENOMIC DNA]</scope>
    <source>
        <strain evidence="3">DSM 17711 / JCM 13418 / NBRC 101707 / SANAE</strain>
    </source>
</reference>
<evidence type="ECO:0000313" key="3">
    <source>
        <dbReference type="Proteomes" id="UP000001882"/>
    </source>
</evidence>
<dbReference type="RefSeq" id="WP_012899937.1">
    <property type="nucleotide sequence ID" value="NC_013665.1"/>
</dbReference>
<proteinExistence type="predicted"/>
<name>D1YXT6_METPS</name>
<evidence type="ECO:0008006" key="4">
    <source>
        <dbReference type="Google" id="ProtNLM"/>
    </source>
</evidence>
<keyword evidence="1" id="KW-0472">Membrane</keyword>
<gene>
    <name evidence="2" type="ordered locus">MCP_1186</name>
</gene>
<keyword evidence="1" id="KW-1133">Transmembrane helix</keyword>
<reference evidence="2 3" key="1">
    <citation type="journal article" date="2007" name="Appl. Environ. Microbiol.">
        <title>Isolation of key methanogens for global methane emission from rice paddy fields: a novel isolate affiliated with the clone cluster rice cluster I.</title>
        <authorList>
            <person name="Sakai S."/>
            <person name="Imachi H."/>
            <person name="Sekiguchi Y."/>
            <person name="Ohashi A."/>
            <person name="Harada H."/>
            <person name="Kamagata Y."/>
        </authorList>
    </citation>
    <scope>NUCLEOTIDE SEQUENCE [LARGE SCALE GENOMIC DNA]</scope>
    <source>
        <strain evidence="3">DSM 17711 / JCM 13418 / NBRC 101707 / SANAE</strain>
    </source>
</reference>
<evidence type="ECO:0000313" key="2">
    <source>
        <dbReference type="EMBL" id="BAI61258.1"/>
    </source>
</evidence>
<keyword evidence="1" id="KW-0812">Transmembrane</keyword>
<dbReference type="PANTHER" id="PTHR43801">
    <property type="entry name" value="NUCLEOTIDE-BINDING PROTEIN-RELATED"/>
    <property type="match status" value="1"/>
</dbReference>
<feature type="transmembrane region" description="Helical" evidence="1">
    <location>
        <begin position="49"/>
        <end position="66"/>
    </location>
</feature>
<organism evidence="2 3">
    <name type="scientific">Methanocella paludicola (strain DSM 17711 / JCM 13418 / NBRC 101707 / SANAE)</name>
    <dbReference type="NCBI Taxonomy" id="304371"/>
    <lineage>
        <taxon>Archaea</taxon>
        <taxon>Methanobacteriati</taxon>
        <taxon>Methanobacteriota</taxon>
        <taxon>Stenosarchaea group</taxon>
        <taxon>Methanomicrobia</taxon>
        <taxon>Methanocellales</taxon>
        <taxon>Methanocellaceae</taxon>
        <taxon>Methanocella</taxon>
    </lineage>
</organism>
<dbReference type="PANTHER" id="PTHR43801:SF1">
    <property type="entry name" value="POLYPRENYL SYNTHETASE"/>
    <property type="match status" value="1"/>
</dbReference>
<dbReference type="PATRIC" id="fig|304371.9.peg.1220"/>
<sequence>MALLDDIISVFNFLAIILGSILLLLLILSIMIVVIATLLLIYTIKTGKVLFPNLLVLGIMFFEGPIKAVTRLFGFDDSNIDRISIDMKNRAMWATFSKIPFEKRAVFIPQCLRSVDCPARLSPEGIKCKDCGLCDITRAKKEAERLGYMLFVVPGSSFIVRMIRKYRPEGIIGVGCLCEVKEGLDLMHKNKIPAVGVVLDKSGCVSTVLDWDKLFEVMNVSDPSVQPVQPAEQPASKDQTF</sequence>
<protein>
    <recommendedName>
        <fullName evidence="4">DUF116 domain-containing protein</fullName>
    </recommendedName>
</protein>
<dbReference type="eggNOG" id="arCOG02078">
    <property type="taxonomic scope" value="Archaea"/>
</dbReference>
<dbReference type="InParanoid" id="D1YXT6"/>
<reference evidence="3" key="3">
    <citation type="journal article" date="2011" name="PLoS ONE">
        <title>Genome sequence of a mesophilic hydrogenotrophic methanogen Methanocella paludicola, the first cultivated representative of the order Methanocellales.</title>
        <authorList>
            <person name="Sakai S."/>
            <person name="Takaki Y."/>
            <person name="Shimamura S."/>
            <person name="Sekine M."/>
            <person name="Tajima T."/>
            <person name="Kosugi H."/>
            <person name="Ichikawa N."/>
            <person name="Tasumi E."/>
            <person name="Hiraki A.T."/>
            <person name="Shimizu A."/>
            <person name="Kato Y."/>
            <person name="Nishiko R."/>
            <person name="Mori K."/>
            <person name="Fujita N."/>
            <person name="Imachi H."/>
            <person name="Takai K."/>
        </authorList>
    </citation>
    <scope>NUCLEOTIDE SEQUENCE [LARGE SCALE GENOMIC DNA]</scope>
    <source>
        <strain evidence="3">DSM 17711 / JCM 13418 / NBRC 101707 / SANAE</strain>
    </source>
</reference>
<feature type="transmembrane region" description="Helical" evidence="1">
    <location>
        <begin position="13"/>
        <end position="42"/>
    </location>
</feature>
<dbReference type="Pfam" id="PF01976">
    <property type="entry name" value="DUF116"/>
    <property type="match status" value="1"/>
</dbReference>
<dbReference type="STRING" id="304371.MCP_1186"/>